<keyword evidence="3" id="KW-0813">Transport</keyword>
<accession>A0A926HTG3</accession>
<evidence type="ECO:0000256" key="3">
    <source>
        <dbReference type="ARBA" id="ARBA00022448"/>
    </source>
</evidence>
<dbReference type="RefSeq" id="WP_249298912.1">
    <property type="nucleotide sequence ID" value="NZ_JACRSP010000001.1"/>
</dbReference>
<evidence type="ECO:0000256" key="1">
    <source>
        <dbReference type="ARBA" id="ARBA00004651"/>
    </source>
</evidence>
<evidence type="ECO:0000256" key="5">
    <source>
        <dbReference type="ARBA" id="ARBA00022692"/>
    </source>
</evidence>
<feature type="transmembrane region" description="Helical" evidence="8">
    <location>
        <begin position="165"/>
        <end position="184"/>
    </location>
</feature>
<protein>
    <submittedName>
        <fullName evidence="9">AI-2E family transporter</fullName>
    </submittedName>
</protein>
<proteinExistence type="inferred from homology"/>
<comment type="similarity">
    <text evidence="2">Belongs to the autoinducer-2 exporter (AI-2E) (TC 2.A.86) family.</text>
</comment>
<dbReference type="PANTHER" id="PTHR21716">
    <property type="entry name" value="TRANSMEMBRANE PROTEIN"/>
    <property type="match status" value="1"/>
</dbReference>
<comment type="subcellular location">
    <subcellularLocation>
        <location evidence="1">Cell membrane</location>
        <topology evidence="1">Multi-pass membrane protein</topology>
    </subcellularLocation>
</comment>
<dbReference type="Proteomes" id="UP000620366">
    <property type="component" value="Unassembled WGS sequence"/>
</dbReference>
<evidence type="ECO:0000313" key="10">
    <source>
        <dbReference type="Proteomes" id="UP000620366"/>
    </source>
</evidence>
<dbReference type="AlphaFoldDB" id="A0A926HTG3"/>
<comment type="caution">
    <text evidence="9">The sequence shown here is derived from an EMBL/GenBank/DDBJ whole genome shotgun (WGS) entry which is preliminary data.</text>
</comment>
<keyword evidence="6 8" id="KW-1133">Transmembrane helix</keyword>
<name>A0A926HTG3_9FIRM</name>
<feature type="transmembrane region" description="Helical" evidence="8">
    <location>
        <begin position="27"/>
        <end position="51"/>
    </location>
</feature>
<evidence type="ECO:0000256" key="6">
    <source>
        <dbReference type="ARBA" id="ARBA00022989"/>
    </source>
</evidence>
<feature type="transmembrane region" description="Helical" evidence="8">
    <location>
        <begin position="251"/>
        <end position="280"/>
    </location>
</feature>
<reference evidence="9" key="1">
    <citation type="submission" date="2020-08" db="EMBL/GenBank/DDBJ databases">
        <title>Genome public.</title>
        <authorList>
            <person name="Liu C."/>
            <person name="Sun Q."/>
        </authorList>
    </citation>
    <scope>NUCLEOTIDE SEQUENCE</scope>
    <source>
        <strain evidence="9">BX7</strain>
    </source>
</reference>
<feature type="transmembrane region" description="Helical" evidence="8">
    <location>
        <begin position="72"/>
        <end position="94"/>
    </location>
</feature>
<dbReference type="InterPro" id="IPR002549">
    <property type="entry name" value="AI-2E-like"/>
</dbReference>
<dbReference type="GO" id="GO:0055085">
    <property type="term" value="P:transmembrane transport"/>
    <property type="evidence" value="ECO:0007669"/>
    <property type="project" value="TreeGrafter"/>
</dbReference>
<feature type="transmembrane region" description="Helical" evidence="8">
    <location>
        <begin position="318"/>
        <end position="351"/>
    </location>
</feature>
<dbReference type="PANTHER" id="PTHR21716:SF53">
    <property type="entry name" value="PERMEASE PERM-RELATED"/>
    <property type="match status" value="1"/>
</dbReference>
<keyword evidence="4" id="KW-1003">Cell membrane</keyword>
<organism evidence="9 10">
    <name type="scientific">Feifania hominis</name>
    <dbReference type="NCBI Taxonomy" id="2763660"/>
    <lineage>
        <taxon>Bacteria</taxon>
        <taxon>Bacillati</taxon>
        <taxon>Bacillota</taxon>
        <taxon>Clostridia</taxon>
        <taxon>Eubacteriales</taxon>
        <taxon>Feifaniaceae</taxon>
        <taxon>Feifania</taxon>
    </lineage>
</organism>
<dbReference type="EMBL" id="JACRSP010000001">
    <property type="protein sequence ID" value="MBC8535278.1"/>
    <property type="molecule type" value="Genomic_DNA"/>
</dbReference>
<evidence type="ECO:0000256" key="4">
    <source>
        <dbReference type="ARBA" id="ARBA00022475"/>
    </source>
</evidence>
<evidence type="ECO:0000313" key="9">
    <source>
        <dbReference type="EMBL" id="MBC8535278.1"/>
    </source>
</evidence>
<keyword evidence="10" id="KW-1185">Reference proteome</keyword>
<dbReference type="Pfam" id="PF01594">
    <property type="entry name" value="AI-2E_transport"/>
    <property type="match status" value="1"/>
</dbReference>
<dbReference type="GO" id="GO:0005886">
    <property type="term" value="C:plasma membrane"/>
    <property type="evidence" value="ECO:0007669"/>
    <property type="project" value="UniProtKB-SubCell"/>
</dbReference>
<sequence>MFLITYAVVLFVLLTNFKWVKGYFDGFLSVLMPVVYGIFVAFVLNIPLRFFETRVFASLERKSRLWQKIHRPVCILIVFVLAIALIVALFSFIIPGLSQSVVTFSNNIYVYADTLQKFVADIGENIVIPEEIWEQMTAWWNDFLSMAVNALKNFLPHLFNFTKSLTSSVVSVFMGIIMGIYMLANKEKLARQSKKLLYAFLQEKTADKILEVGKISNRTFSEFVSGQLTEAFIIAVLCFTGMSILRMPYALLVSAFVGITALIPIFGAFIGAAFGAFIILLVDPMKAIWFLVFIIVLQQVEGNLIYPRVMGSSIGLPGLWVMFAMLCGSALMGFTGILLGIPTFSVFYTLFGRYVNRRLKNREVPPDKVEATPPQEEAEAAD</sequence>
<keyword evidence="5 8" id="KW-0812">Transmembrane</keyword>
<keyword evidence="7 8" id="KW-0472">Membrane</keyword>
<evidence type="ECO:0000256" key="8">
    <source>
        <dbReference type="SAM" id="Phobius"/>
    </source>
</evidence>
<gene>
    <name evidence="9" type="ORF">H8695_01015</name>
</gene>
<evidence type="ECO:0000256" key="7">
    <source>
        <dbReference type="ARBA" id="ARBA00023136"/>
    </source>
</evidence>
<evidence type="ECO:0000256" key="2">
    <source>
        <dbReference type="ARBA" id="ARBA00009773"/>
    </source>
</evidence>